<evidence type="ECO:0000256" key="1">
    <source>
        <dbReference type="SAM" id="MobiDB-lite"/>
    </source>
</evidence>
<name>A0A5N6QXE3_9ROSI</name>
<organism evidence="2 3">
    <name type="scientific">Carpinus fangiana</name>
    <dbReference type="NCBI Taxonomy" id="176857"/>
    <lineage>
        <taxon>Eukaryota</taxon>
        <taxon>Viridiplantae</taxon>
        <taxon>Streptophyta</taxon>
        <taxon>Embryophyta</taxon>
        <taxon>Tracheophyta</taxon>
        <taxon>Spermatophyta</taxon>
        <taxon>Magnoliopsida</taxon>
        <taxon>eudicotyledons</taxon>
        <taxon>Gunneridae</taxon>
        <taxon>Pentapetalae</taxon>
        <taxon>rosids</taxon>
        <taxon>fabids</taxon>
        <taxon>Fagales</taxon>
        <taxon>Betulaceae</taxon>
        <taxon>Carpinus</taxon>
    </lineage>
</organism>
<evidence type="ECO:0000313" key="3">
    <source>
        <dbReference type="Proteomes" id="UP000327013"/>
    </source>
</evidence>
<dbReference type="AlphaFoldDB" id="A0A5N6QXE3"/>
<sequence length="132" mass="14742">MWGRAIMVGPPRDRGGFSSGKDRDGEVKEMWDTIADGDFERLAAEPVEKEVPAKWVPMGFTGMGLLVHRNGSSPELESGELDLKWLRQQIGLVNQDPALFATSIRENILYGKDDATVEEITHLQPNFQSKND</sequence>
<dbReference type="InterPro" id="IPR039421">
    <property type="entry name" value="Type_1_exporter"/>
</dbReference>
<evidence type="ECO:0008006" key="4">
    <source>
        <dbReference type="Google" id="ProtNLM"/>
    </source>
</evidence>
<dbReference type="PANTHER" id="PTHR24222">
    <property type="entry name" value="ABC TRANSPORTER B FAMILY"/>
    <property type="match status" value="1"/>
</dbReference>
<keyword evidence="3" id="KW-1185">Reference proteome</keyword>
<dbReference type="Proteomes" id="UP000327013">
    <property type="component" value="Chromosome 3"/>
</dbReference>
<feature type="region of interest" description="Disordered" evidence="1">
    <location>
        <begin position="1"/>
        <end position="26"/>
    </location>
</feature>
<dbReference type="GO" id="GO:0042626">
    <property type="term" value="F:ATPase-coupled transmembrane transporter activity"/>
    <property type="evidence" value="ECO:0007669"/>
    <property type="project" value="TreeGrafter"/>
</dbReference>
<dbReference type="EMBL" id="CM017323">
    <property type="protein sequence ID" value="KAE8021225.1"/>
    <property type="molecule type" value="Genomic_DNA"/>
</dbReference>
<dbReference type="OrthoDB" id="1692458at2759"/>
<evidence type="ECO:0000313" key="2">
    <source>
        <dbReference type="EMBL" id="KAE8021225.1"/>
    </source>
</evidence>
<reference evidence="2 3" key="1">
    <citation type="submission" date="2019-06" db="EMBL/GenBank/DDBJ databases">
        <title>A chromosomal-level reference genome of Carpinus fangiana (Coryloideae, Betulaceae).</title>
        <authorList>
            <person name="Yang X."/>
            <person name="Wang Z."/>
            <person name="Zhang L."/>
            <person name="Hao G."/>
            <person name="Liu J."/>
            <person name="Yang Y."/>
        </authorList>
    </citation>
    <scope>NUCLEOTIDE SEQUENCE [LARGE SCALE GENOMIC DNA]</scope>
    <source>
        <strain evidence="2">Cfa_2016G</strain>
        <tissue evidence="2">Leaf</tissue>
    </source>
</reference>
<dbReference type="PANTHER" id="PTHR24222:SF62">
    <property type="entry name" value="ABC TRANSPORTER B FAMILY MEMBER 2"/>
    <property type="match status" value="1"/>
</dbReference>
<protein>
    <recommendedName>
        <fullName evidence="4">ABC transporter domain-containing protein</fullName>
    </recommendedName>
</protein>
<proteinExistence type="predicted"/>
<dbReference type="SUPFAM" id="SSF52540">
    <property type="entry name" value="P-loop containing nucleoside triphosphate hydrolases"/>
    <property type="match status" value="1"/>
</dbReference>
<gene>
    <name evidence="2" type="ORF">FH972_007133</name>
</gene>
<dbReference type="GO" id="GO:0005886">
    <property type="term" value="C:plasma membrane"/>
    <property type="evidence" value="ECO:0007669"/>
    <property type="project" value="TreeGrafter"/>
</dbReference>
<accession>A0A5N6QXE3</accession>
<feature type="compositionally biased region" description="Basic and acidic residues" evidence="1">
    <location>
        <begin position="11"/>
        <end position="26"/>
    </location>
</feature>
<dbReference type="Gene3D" id="3.40.50.300">
    <property type="entry name" value="P-loop containing nucleotide triphosphate hydrolases"/>
    <property type="match status" value="1"/>
</dbReference>
<dbReference type="InterPro" id="IPR027417">
    <property type="entry name" value="P-loop_NTPase"/>
</dbReference>